<keyword evidence="4" id="KW-1185">Reference proteome</keyword>
<reference evidence="3 4" key="1">
    <citation type="submission" date="2018-03" db="EMBL/GenBank/DDBJ databases">
        <title>Genomes of Pezizomycetes fungi and the evolution of truffles.</title>
        <authorList>
            <person name="Murat C."/>
            <person name="Payen T."/>
            <person name="Noel B."/>
            <person name="Kuo A."/>
            <person name="Martin F.M."/>
        </authorList>
    </citation>
    <scope>NUCLEOTIDE SEQUENCE [LARGE SCALE GENOMIC DNA]</scope>
    <source>
        <strain evidence="3">091103-1</strain>
    </source>
</reference>
<keyword evidence="2" id="KW-0732">Signal</keyword>
<name>A0A317SM86_9PEZI</name>
<gene>
    <name evidence="3" type="ORF">C7212DRAFT_344856</name>
</gene>
<evidence type="ECO:0000313" key="3">
    <source>
        <dbReference type="EMBL" id="PWW75495.1"/>
    </source>
</evidence>
<feature type="compositionally biased region" description="Polar residues" evidence="1">
    <location>
        <begin position="236"/>
        <end position="256"/>
    </location>
</feature>
<feature type="compositionally biased region" description="Low complexity" evidence="1">
    <location>
        <begin position="220"/>
        <end position="235"/>
    </location>
</feature>
<feature type="region of interest" description="Disordered" evidence="1">
    <location>
        <begin position="170"/>
        <end position="278"/>
    </location>
</feature>
<sequence length="305" mass="31483">MHFNLVGLLAFWACFDKIEAFATQRPNRGVEVVCQSYSVEKAMFPRGVLEARAPVDCESCASSEKCCKPKDAAPFCIPEDASCCGRTWCSPGFQCYKSGDYTEGCCPIGGTCAVGGSGCCKEGCHDFGSTACTMGEVDPSLCCSAAYPNCRWDSSLGYGCFDSEGTQSVTRSESTNASSTPSTPSTIETGSRTTATTTSGNVVGTSAPSTLEMTREETHTLPTASPTATLPGTLPNTADINVTASSGTKQSSATRISTTTAGPGTAVAATGTASPSDTSTAIGAGFADLSKARVRVLWFGFLPYG</sequence>
<organism evidence="3 4">
    <name type="scientific">Tuber magnatum</name>
    <name type="common">white Piedmont truffle</name>
    <dbReference type="NCBI Taxonomy" id="42249"/>
    <lineage>
        <taxon>Eukaryota</taxon>
        <taxon>Fungi</taxon>
        <taxon>Dikarya</taxon>
        <taxon>Ascomycota</taxon>
        <taxon>Pezizomycotina</taxon>
        <taxon>Pezizomycetes</taxon>
        <taxon>Pezizales</taxon>
        <taxon>Tuberaceae</taxon>
        <taxon>Tuber</taxon>
    </lineage>
</organism>
<protein>
    <submittedName>
        <fullName evidence="3">Uncharacterized protein</fullName>
    </submittedName>
</protein>
<evidence type="ECO:0000256" key="2">
    <source>
        <dbReference type="SAM" id="SignalP"/>
    </source>
</evidence>
<dbReference type="EMBL" id="PYWC01000045">
    <property type="protein sequence ID" value="PWW75495.1"/>
    <property type="molecule type" value="Genomic_DNA"/>
</dbReference>
<evidence type="ECO:0000256" key="1">
    <source>
        <dbReference type="SAM" id="MobiDB-lite"/>
    </source>
</evidence>
<feature type="compositionally biased region" description="Low complexity" evidence="1">
    <location>
        <begin position="257"/>
        <end position="276"/>
    </location>
</feature>
<accession>A0A317SM86</accession>
<dbReference type="OrthoDB" id="5410790at2759"/>
<feature type="compositionally biased region" description="Low complexity" evidence="1">
    <location>
        <begin position="172"/>
        <end position="206"/>
    </location>
</feature>
<proteinExistence type="predicted"/>
<evidence type="ECO:0000313" key="4">
    <source>
        <dbReference type="Proteomes" id="UP000246991"/>
    </source>
</evidence>
<dbReference type="AlphaFoldDB" id="A0A317SM86"/>
<dbReference type="STRING" id="42249.A0A317SM86"/>
<dbReference type="Proteomes" id="UP000246991">
    <property type="component" value="Unassembled WGS sequence"/>
</dbReference>
<comment type="caution">
    <text evidence="3">The sequence shown here is derived from an EMBL/GenBank/DDBJ whole genome shotgun (WGS) entry which is preliminary data.</text>
</comment>
<feature type="chain" id="PRO_5016305422" evidence="2">
    <location>
        <begin position="21"/>
        <end position="305"/>
    </location>
</feature>
<feature type="signal peptide" evidence="2">
    <location>
        <begin position="1"/>
        <end position="20"/>
    </location>
</feature>